<keyword evidence="3" id="KW-1185">Reference proteome</keyword>
<dbReference type="Proteomes" id="UP000663829">
    <property type="component" value="Unassembled WGS sequence"/>
</dbReference>
<name>A0A816C931_9BILA</name>
<dbReference type="AlphaFoldDB" id="A0A816C931"/>
<evidence type="ECO:0000313" key="1">
    <source>
        <dbReference type="EMBL" id="CAF1618574.1"/>
    </source>
</evidence>
<accession>A0A816C931</accession>
<organism evidence="1 3">
    <name type="scientific">Didymodactylos carnosus</name>
    <dbReference type="NCBI Taxonomy" id="1234261"/>
    <lineage>
        <taxon>Eukaryota</taxon>
        <taxon>Metazoa</taxon>
        <taxon>Spiralia</taxon>
        <taxon>Gnathifera</taxon>
        <taxon>Rotifera</taxon>
        <taxon>Eurotatoria</taxon>
        <taxon>Bdelloidea</taxon>
        <taxon>Philodinida</taxon>
        <taxon>Philodinidae</taxon>
        <taxon>Didymodactylos</taxon>
    </lineage>
</organism>
<protein>
    <submittedName>
        <fullName evidence="1">Uncharacterized protein</fullName>
    </submittedName>
</protein>
<gene>
    <name evidence="1" type="ORF">GPM918_LOCUS43580</name>
    <name evidence="2" type="ORF">SRO942_LOCUS45108</name>
</gene>
<sequence>NYYILLAISINPTNETLSWIDEGILALRKLIIPSQNLPLLGPSSPIQLDTIQQRISSESSIPKDKTLSKLPIISLTNTDQGRIATNKTLAQLQISTDDGGSSLSEFAQKPVRVIPDTVKQLPYQLLQYSTNVLLNENSFKQKQSLSQPEYRFSIDLKSRSVQKGKMAFS</sequence>
<evidence type="ECO:0000313" key="3">
    <source>
        <dbReference type="Proteomes" id="UP000663829"/>
    </source>
</evidence>
<proteinExistence type="predicted"/>
<reference evidence="1" key="1">
    <citation type="submission" date="2021-02" db="EMBL/GenBank/DDBJ databases">
        <authorList>
            <person name="Nowell W R."/>
        </authorList>
    </citation>
    <scope>NUCLEOTIDE SEQUENCE</scope>
</reference>
<comment type="caution">
    <text evidence="1">The sequence shown here is derived from an EMBL/GenBank/DDBJ whole genome shotgun (WGS) entry which is preliminary data.</text>
</comment>
<evidence type="ECO:0000313" key="2">
    <source>
        <dbReference type="EMBL" id="CAF4506835.1"/>
    </source>
</evidence>
<dbReference type="Proteomes" id="UP000681722">
    <property type="component" value="Unassembled WGS sequence"/>
</dbReference>
<feature type="non-terminal residue" evidence="1">
    <location>
        <position position="1"/>
    </location>
</feature>
<dbReference type="EMBL" id="CAJOBC010107072">
    <property type="protein sequence ID" value="CAF4506835.1"/>
    <property type="molecule type" value="Genomic_DNA"/>
</dbReference>
<dbReference type="EMBL" id="CAJNOQ010040020">
    <property type="protein sequence ID" value="CAF1618574.1"/>
    <property type="molecule type" value="Genomic_DNA"/>
</dbReference>